<keyword evidence="3" id="KW-1185">Reference proteome</keyword>
<dbReference type="InterPro" id="IPR026444">
    <property type="entry name" value="Secre_tail"/>
</dbReference>
<name>A0A4R5DAZ1_9BACT</name>
<sequence length="108" mass="12060">MGSLRAVTYYRLRMLDLDGTFAYSRVVSLNSDQVRALIAYPNPVKQAVTVEPDKSYLGSQASLSTASGVRLRQILINQRQLPINMSSYNPGLYLLHMADGRVVKLVKE</sequence>
<dbReference type="EMBL" id="SMFL01000014">
    <property type="protein sequence ID" value="TDE10846.1"/>
    <property type="molecule type" value="Genomic_DNA"/>
</dbReference>
<reference evidence="2 3" key="1">
    <citation type="submission" date="2019-03" db="EMBL/GenBank/DDBJ databases">
        <title>Dyadobacter AR-3-6 sp. nov., isolated from arctic soil.</title>
        <authorList>
            <person name="Chaudhary D.K."/>
        </authorList>
    </citation>
    <scope>NUCLEOTIDE SEQUENCE [LARGE SCALE GENOMIC DNA]</scope>
    <source>
        <strain evidence="2 3">AR-3-6</strain>
    </source>
</reference>
<evidence type="ECO:0000313" key="2">
    <source>
        <dbReference type="EMBL" id="TDE10846.1"/>
    </source>
</evidence>
<evidence type="ECO:0000259" key="1">
    <source>
        <dbReference type="Pfam" id="PF18962"/>
    </source>
</evidence>
<dbReference type="OrthoDB" id="862563at2"/>
<dbReference type="Pfam" id="PF18962">
    <property type="entry name" value="Por_Secre_tail"/>
    <property type="match status" value="1"/>
</dbReference>
<organism evidence="2 3">
    <name type="scientific">Dyadobacter psychrotolerans</name>
    <dbReference type="NCBI Taxonomy" id="2541721"/>
    <lineage>
        <taxon>Bacteria</taxon>
        <taxon>Pseudomonadati</taxon>
        <taxon>Bacteroidota</taxon>
        <taxon>Cytophagia</taxon>
        <taxon>Cytophagales</taxon>
        <taxon>Spirosomataceae</taxon>
        <taxon>Dyadobacter</taxon>
    </lineage>
</organism>
<accession>A0A4R5DAZ1</accession>
<dbReference type="RefSeq" id="WP_131961576.1">
    <property type="nucleotide sequence ID" value="NZ_SMFL01000014.1"/>
</dbReference>
<dbReference type="Proteomes" id="UP000294850">
    <property type="component" value="Unassembled WGS sequence"/>
</dbReference>
<evidence type="ECO:0000313" key="3">
    <source>
        <dbReference type="Proteomes" id="UP000294850"/>
    </source>
</evidence>
<protein>
    <submittedName>
        <fullName evidence="2">T9SS type A sorting domain-containing protein</fullName>
    </submittedName>
</protein>
<comment type="caution">
    <text evidence="2">The sequence shown here is derived from an EMBL/GenBank/DDBJ whole genome shotgun (WGS) entry which is preliminary data.</text>
</comment>
<gene>
    <name evidence="2" type="ORF">E0F88_27635</name>
</gene>
<feature type="domain" description="Secretion system C-terminal sorting" evidence="1">
    <location>
        <begin position="40"/>
        <end position="101"/>
    </location>
</feature>
<proteinExistence type="predicted"/>
<dbReference type="AlphaFoldDB" id="A0A4R5DAZ1"/>
<dbReference type="NCBIfam" id="TIGR04183">
    <property type="entry name" value="Por_Secre_tail"/>
    <property type="match status" value="1"/>
</dbReference>